<keyword evidence="9" id="KW-1185">Reference proteome</keyword>
<feature type="region of interest" description="Disordered" evidence="5">
    <location>
        <begin position="540"/>
        <end position="559"/>
    </location>
</feature>
<gene>
    <name evidence="8" type="ORF">C7389_103216</name>
</gene>
<name>A0A4R6EF34_9RHOO</name>
<dbReference type="PANTHER" id="PTHR18896:SF76">
    <property type="entry name" value="PHOSPHOLIPASE"/>
    <property type="match status" value="1"/>
</dbReference>
<keyword evidence="3" id="KW-0378">Hydrolase</keyword>
<dbReference type="EMBL" id="SNVV01000003">
    <property type="protein sequence ID" value="TDN55878.1"/>
    <property type="molecule type" value="Genomic_DNA"/>
</dbReference>
<keyword evidence="6" id="KW-0472">Membrane</keyword>
<organism evidence="8 9">
    <name type="scientific">Azoarcus indigens</name>
    <dbReference type="NCBI Taxonomy" id="29545"/>
    <lineage>
        <taxon>Bacteria</taxon>
        <taxon>Pseudomonadati</taxon>
        <taxon>Pseudomonadota</taxon>
        <taxon>Betaproteobacteria</taxon>
        <taxon>Rhodocyclales</taxon>
        <taxon>Zoogloeaceae</taxon>
        <taxon>Azoarcus</taxon>
    </lineage>
</organism>
<evidence type="ECO:0000313" key="9">
    <source>
        <dbReference type="Proteomes" id="UP000295129"/>
    </source>
</evidence>
<dbReference type="InterPro" id="IPR001736">
    <property type="entry name" value="PLipase_D/transphosphatidylase"/>
</dbReference>
<evidence type="ECO:0000313" key="8">
    <source>
        <dbReference type="EMBL" id="TDN55878.1"/>
    </source>
</evidence>
<accession>A0A4R6EF34</accession>
<dbReference type="SMART" id="SM00155">
    <property type="entry name" value="PLDc"/>
    <property type="match status" value="2"/>
</dbReference>
<dbReference type="Pfam" id="PF00614">
    <property type="entry name" value="PLDc"/>
    <property type="match status" value="2"/>
</dbReference>
<comment type="catalytic activity">
    <reaction evidence="1">
        <text>a 1,2-diacyl-sn-glycero-3-phosphocholine + H2O = a 1,2-diacyl-sn-glycero-3-phosphate + choline + H(+)</text>
        <dbReference type="Rhea" id="RHEA:14445"/>
        <dbReference type="ChEBI" id="CHEBI:15354"/>
        <dbReference type="ChEBI" id="CHEBI:15377"/>
        <dbReference type="ChEBI" id="CHEBI:15378"/>
        <dbReference type="ChEBI" id="CHEBI:57643"/>
        <dbReference type="ChEBI" id="CHEBI:58608"/>
        <dbReference type="EC" id="3.1.4.4"/>
    </reaction>
</comment>
<dbReference type="CDD" id="cd09140">
    <property type="entry name" value="PLDc_vPLD1_2_like_bac_1"/>
    <property type="match status" value="1"/>
</dbReference>
<proteinExistence type="predicted"/>
<evidence type="ECO:0000256" key="3">
    <source>
        <dbReference type="ARBA" id="ARBA00022801"/>
    </source>
</evidence>
<evidence type="ECO:0000256" key="4">
    <source>
        <dbReference type="ARBA" id="ARBA00023098"/>
    </source>
</evidence>
<evidence type="ECO:0000256" key="6">
    <source>
        <dbReference type="SAM" id="Phobius"/>
    </source>
</evidence>
<feature type="transmembrane region" description="Helical" evidence="6">
    <location>
        <begin position="758"/>
        <end position="778"/>
    </location>
</feature>
<feature type="transmembrane region" description="Helical" evidence="6">
    <location>
        <begin position="570"/>
        <end position="590"/>
    </location>
</feature>
<dbReference type="Pfam" id="PF09335">
    <property type="entry name" value="VTT_dom"/>
    <property type="match status" value="1"/>
</dbReference>
<feature type="transmembrane region" description="Helical" evidence="6">
    <location>
        <begin position="614"/>
        <end position="631"/>
    </location>
</feature>
<dbReference type="PROSITE" id="PS50035">
    <property type="entry name" value="PLD"/>
    <property type="match status" value="2"/>
</dbReference>
<dbReference type="GO" id="GO:0004630">
    <property type="term" value="F:phospholipase D activity"/>
    <property type="evidence" value="ECO:0007669"/>
    <property type="project" value="UniProtKB-EC"/>
</dbReference>
<evidence type="ECO:0000256" key="5">
    <source>
        <dbReference type="SAM" id="MobiDB-lite"/>
    </source>
</evidence>
<keyword evidence="6" id="KW-1133">Transmembrane helix</keyword>
<dbReference type="GO" id="GO:0009395">
    <property type="term" value="P:phospholipid catabolic process"/>
    <property type="evidence" value="ECO:0007669"/>
    <property type="project" value="TreeGrafter"/>
</dbReference>
<dbReference type="AlphaFoldDB" id="A0A4R6EF34"/>
<dbReference type="Proteomes" id="UP000295129">
    <property type="component" value="Unassembled WGS sequence"/>
</dbReference>
<dbReference type="Gene3D" id="3.30.870.10">
    <property type="entry name" value="Endonuclease Chain A"/>
    <property type="match status" value="2"/>
</dbReference>
<protein>
    <submittedName>
        <fullName evidence="8">Phosphatidylserine/phosphatidylglycerophosphate/ cardiolipin synthase-like enzyme</fullName>
    </submittedName>
</protein>
<keyword evidence="4" id="KW-0443">Lipid metabolism</keyword>
<feature type="transmembrane region" description="Helical" evidence="6">
    <location>
        <begin position="638"/>
        <end position="671"/>
    </location>
</feature>
<keyword evidence="6" id="KW-0812">Transmembrane</keyword>
<feature type="transmembrane region" description="Helical" evidence="6">
    <location>
        <begin position="724"/>
        <end position="746"/>
    </location>
</feature>
<dbReference type="InterPro" id="IPR015679">
    <property type="entry name" value="PLipase_D_fam"/>
</dbReference>
<keyword evidence="2" id="KW-0677">Repeat</keyword>
<dbReference type="CDD" id="cd09143">
    <property type="entry name" value="PLDc_vPLD1_2_like_bac_2"/>
    <property type="match status" value="1"/>
</dbReference>
<dbReference type="PANTHER" id="PTHR18896">
    <property type="entry name" value="PHOSPHOLIPASE D"/>
    <property type="match status" value="1"/>
</dbReference>
<dbReference type="RefSeq" id="WP_246034639.1">
    <property type="nucleotide sequence ID" value="NZ_SNVV01000003.1"/>
</dbReference>
<feature type="domain" description="PLD phosphodiesterase" evidence="7">
    <location>
        <begin position="179"/>
        <end position="206"/>
    </location>
</feature>
<sequence length="799" mass="87002">MRPRDPTLLGDPGSGGLRSVAGGALPATALPDTGLAGTGARSAPPPAGPAASLFVPGHNCCTVARAHRAGMVVDGEEYFRAFARAAERATRSITILAWDFNSNTCLHFDDEPPVPGMPERLGDFLNWLVQRRRGLQVHILDWDYPMVFGTDREFPPLYGLGGWEPHRRVHLAYDDTHPLGASHHQKIVVIDDALAFIGGFDLTVRRWDTCAHRADDPRRDCAGKPYPPFHDMMLAVDGEAARALAGVVRTRWEAALGHPLPPPPRHAELAADGSPWPPGLEVAFSDIDIAISRTLPERAGQPAVREVEQLYLDMVAAARRCIYVENQYFTAGGIGEALAARLEEEDGPEIIVVVRLFSHGWLEEHTMHVLRARLVERLRAADHHGRFHIYYPHVDGLSERTCIDLHAKLMIVDDEILRIGSANLCNRSMGMDSECDAALEARGDTRVASAIATYRNRLLAEHLDCAPDAVEAALRRHGSLAAAIAALAGRSRTLKPLEDQPDWPQAVLDFARVGDPGKPVSLERLIEEFSPESLIASSPEYAAEGSPGGQATGLLPGMPRPRRMHPVRRLAARIAALAVVLVALTAVWQYTPLAQWVNAERVTQWAREFADRPWAPILILLAYTPACVLMFPRPLITLAAVVAFGPMLGFVYSLSGILLAAFFTYVAGMAMPQETVHNLAGRKLRHIAETLRRRGVIAITALRLVPIAPFAVEGVVAAAIGIRLLPFMLGTLFGMLPGTLATTVFGDQLQSALRDPSRVNYGLIAAAVAGVALITLAVRRWLVSEHRTHAHGNPGQQPR</sequence>
<evidence type="ECO:0000256" key="1">
    <source>
        <dbReference type="ARBA" id="ARBA00000798"/>
    </source>
</evidence>
<comment type="caution">
    <text evidence="8">The sequence shown here is derived from an EMBL/GenBank/DDBJ whole genome shotgun (WGS) entry which is preliminary data.</text>
</comment>
<reference evidence="8 9" key="1">
    <citation type="submission" date="2019-03" db="EMBL/GenBank/DDBJ databases">
        <title>Genomic Encyclopedia of Type Strains, Phase IV (KMG-IV): sequencing the most valuable type-strain genomes for metagenomic binning, comparative biology and taxonomic classification.</title>
        <authorList>
            <person name="Goeker M."/>
        </authorList>
    </citation>
    <scope>NUCLEOTIDE SEQUENCE [LARGE SCALE GENOMIC DNA]</scope>
    <source>
        <strain evidence="8 9">DSM 12121</strain>
    </source>
</reference>
<dbReference type="InterPro" id="IPR032816">
    <property type="entry name" value="VTT_dom"/>
</dbReference>
<feature type="domain" description="PLD phosphodiesterase" evidence="7">
    <location>
        <begin position="405"/>
        <end position="428"/>
    </location>
</feature>
<feature type="region of interest" description="Disordered" evidence="5">
    <location>
        <begin position="1"/>
        <end position="23"/>
    </location>
</feature>
<dbReference type="SUPFAM" id="SSF56024">
    <property type="entry name" value="Phospholipase D/nuclease"/>
    <property type="match status" value="2"/>
</dbReference>
<evidence type="ECO:0000259" key="7">
    <source>
        <dbReference type="PROSITE" id="PS50035"/>
    </source>
</evidence>
<evidence type="ECO:0000256" key="2">
    <source>
        <dbReference type="ARBA" id="ARBA00022737"/>
    </source>
</evidence>